<dbReference type="RefSeq" id="WP_203375715.1">
    <property type="nucleotide sequence ID" value="NZ_JAENHP010000002.1"/>
</dbReference>
<keyword evidence="5" id="KW-1185">Reference proteome</keyword>
<dbReference type="Pfam" id="PF13304">
    <property type="entry name" value="AAA_21"/>
    <property type="match status" value="1"/>
</dbReference>
<dbReference type="Proteomes" id="UP000632138">
    <property type="component" value="Unassembled WGS sequence"/>
</dbReference>
<proteinExistence type="predicted"/>
<gene>
    <name evidence="4" type="ORF">JIG36_09895</name>
</gene>
<keyword evidence="4" id="KW-0547">Nucleotide-binding</keyword>
<feature type="domain" description="ATPase AAA-type core" evidence="3">
    <location>
        <begin position="207"/>
        <end position="297"/>
    </location>
</feature>
<dbReference type="SUPFAM" id="SSF52540">
    <property type="entry name" value="P-loop containing nucleoside triphosphate hydrolases"/>
    <property type="match status" value="1"/>
</dbReference>
<protein>
    <submittedName>
        <fullName evidence="4">ATP-binding protein</fullName>
    </submittedName>
</protein>
<evidence type="ECO:0000256" key="1">
    <source>
        <dbReference type="ARBA" id="ARBA00023236"/>
    </source>
</evidence>
<dbReference type="InterPro" id="IPR027417">
    <property type="entry name" value="P-loop_NTPase"/>
</dbReference>
<dbReference type="GO" id="GO:0005524">
    <property type="term" value="F:ATP binding"/>
    <property type="evidence" value="ECO:0007669"/>
    <property type="project" value="UniProtKB-KW"/>
</dbReference>
<accession>A0ABS2A7Q3</accession>
<evidence type="ECO:0000313" key="5">
    <source>
        <dbReference type="Proteomes" id="UP000632138"/>
    </source>
</evidence>
<dbReference type="EMBL" id="JAENHP010000002">
    <property type="protein sequence ID" value="MBM2615867.1"/>
    <property type="molecule type" value="Genomic_DNA"/>
</dbReference>
<feature type="compositionally biased region" description="Low complexity" evidence="2">
    <location>
        <begin position="446"/>
        <end position="455"/>
    </location>
</feature>
<evidence type="ECO:0000256" key="2">
    <source>
        <dbReference type="SAM" id="MobiDB-lite"/>
    </source>
</evidence>
<dbReference type="CDD" id="cd00267">
    <property type="entry name" value="ABC_ATPase"/>
    <property type="match status" value="1"/>
</dbReference>
<evidence type="ECO:0000313" key="4">
    <source>
        <dbReference type="EMBL" id="MBM2615867.1"/>
    </source>
</evidence>
<keyword evidence="1" id="KW-0227">DNA damage</keyword>
<comment type="caution">
    <text evidence="4">The sequence shown here is derived from an EMBL/GenBank/DDBJ whole genome shotgun (WGS) entry which is preliminary data.</text>
</comment>
<name>A0ABS2A7Q3_9ACTN</name>
<feature type="region of interest" description="Disordered" evidence="2">
    <location>
        <begin position="425"/>
        <end position="455"/>
    </location>
</feature>
<dbReference type="PANTHER" id="PTHR32182">
    <property type="entry name" value="DNA REPLICATION AND REPAIR PROTEIN RECF"/>
    <property type="match status" value="1"/>
</dbReference>
<sequence>MIEGVKFRRYRGFENFQVKLAPSAFLVGANSAGKSTIVEAVALAGKCLRTARRKAPTMTARDLGRPVKAYALPRPETAGVDPVYYDFSREGTRVTVTWTTGARVHIVWPGDEDYSDHEGFFWLDHADEWQPRLKQIPAYFPPPTIVPVVTPLDPVEDLKNTTYVLQKMGTRLTSRHFRNHLLIMKNEGTLPDFLAFAAPWIPEIELREVILDAAADRLGVFYGERRSRVPKEIAWAGDGMQIWLQLLWHIYQARDAPTIVLDEPEVYLHPDLQRRLVRLLDECDAQVILATHSSEVLTEAPPESVVWIDRGQRSGKRVSTPSKLAGIADGLGSNYNLALVKATRSRMVIAAGRAGASGADPDVMARHLAEAVEAATPEAADTIESQAARFGGERRDVTAHDVLPAIVLEHLNAWLTPNGYRTPVAVDCGQGGDRGRSARRGRDGPPRAGNGPRLR</sequence>
<feature type="compositionally biased region" description="Basic and acidic residues" evidence="2">
    <location>
        <begin position="433"/>
        <end position="445"/>
    </location>
</feature>
<reference evidence="4 5" key="1">
    <citation type="submission" date="2021-01" db="EMBL/GenBank/DDBJ databases">
        <title>Actinoplanes sp. nov. LDG1-06 isolated from lichen.</title>
        <authorList>
            <person name="Saeng-In P."/>
            <person name="Phongsopitanun W."/>
            <person name="Kanchanasin P."/>
            <person name="Yuki M."/>
            <person name="Kudo T."/>
            <person name="Ohkuma M."/>
            <person name="Tanasupawat S."/>
        </authorList>
    </citation>
    <scope>NUCLEOTIDE SEQUENCE [LARGE SCALE GENOMIC DNA]</scope>
    <source>
        <strain evidence="4 5">LDG1-06</strain>
    </source>
</reference>
<evidence type="ECO:0000259" key="3">
    <source>
        <dbReference type="Pfam" id="PF13304"/>
    </source>
</evidence>
<dbReference type="PANTHER" id="PTHR32182:SF22">
    <property type="entry name" value="ATP-DEPENDENT ENDONUCLEASE, OLD FAMILY-RELATED"/>
    <property type="match status" value="1"/>
</dbReference>
<dbReference type="Gene3D" id="3.40.50.300">
    <property type="entry name" value="P-loop containing nucleotide triphosphate hydrolases"/>
    <property type="match status" value="2"/>
</dbReference>
<keyword evidence="4" id="KW-0067">ATP-binding</keyword>
<dbReference type="InterPro" id="IPR003959">
    <property type="entry name" value="ATPase_AAA_core"/>
</dbReference>
<organism evidence="4 5">
    <name type="scientific">Paractinoplanes ovalisporus</name>
    <dbReference type="NCBI Taxonomy" id="2810368"/>
    <lineage>
        <taxon>Bacteria</taxon>
        <taxon>Bacillati</taxon>
        <taxon>Actinomycetota</taxon>
        <taxon>Actinomycetes</taxon>
        <taxon>Micromonosporales</taxon>
        <taxon>Micromonosporaceae</taxon>
        <taxon>Paractinoplanes</taxon>
    </lineage>
</organism>
<keyword evidence="1" id="KW-0742">SOS response</keyword>